<dbReference type="RefSeq" id="WP_397614603.1">
    <property type="nucleotide sequence ID" value="NZ_JBIRRB010000014.1"/>
</dbReference>
<protein>
    <submittedName>
        <fullName evidence="1">Uncharacterized protein</fullName>
    </submittedName>
</protein>
<name>A0ABW7TDU8_9ACTN</name>
<comment type="caution">
    <text evidence="1">The sequence shown here is derived from an EMBL/GenBank/DDBJ whole genome shotgun (WGS) entry which is preliminary data.</text>
</comment>
<accession>A0ABW7TDU8</accession>
<dbReference type="EMBL" id="JBIRRB010000014">
    <property type="protein sequence ID" value="MFI0914816.1"/>
    <property type="molecule type" value="Genomic_DNA"/>
</dbReference>
<evidence type="ECO:0000313" key="1">
    <source>
        <dbReference type="EMBL" id="MFI0914816.1"/>
    </source>
</evidence>
<proteinExistence type="predicted"/>
<sequence length="143" mass="15544">MGTAAVIAAVVSPLRFVVVEAVFGPHATSCSEVMEFAGARMPRQATGKKCVDDGGWLDRSYSAEFTMPREDVVARLQEAFPRVRHHVTECSGNSCAVAGCEWDTCFTNSREDSAPTGQAAIVQLEVRYEDRGSARVQLKAFNI</sequence>
<organism evidence="1 2">
    <name type="scientific">Streptomyces abikoensis</name>
    <dbReference type="NCBI Taxonomy" id="97398"/>
    <lineage>
        <taxon>Bacteria</taxon>
        <taxon>Bacillati</taxon>
        <taxon>Actinomycetota</taxon>
        <taxon>Actinomycetes</taxon>
        <taxon>Kitasatosporales</taxon>
        <taxon>Streptomycetaceae</taxon>
        <taxon>Streptomyces</taxon>
    </lineage>
</organism>
<reference evidence="1 2" key="1">
    <citation type="submission" date="2024-10" db="EMBL/GenBank/DDBJ databases">
        <title>The Natural Products Discovery Center: Release of the First 8490 Sequenced Strains for Exploring Actinobacteria Biosynthetic Diversity.</title>
        <authorList>
            <person name="Kalkreuter E."/>
            <person name="Kautsar S.A."/>
            <person name="Yang D."/>
            <person name="Bader C.D."/>
            <person name="Teijaro C.N."/>
            <person name="Fluegel L."/>
            <person name="Davis C.M."/>
            <person name="Simpson J.R."/>
            <person name="Lauterbach L."/>
            <person name="Steele A.D."/>
            <person name="Gui C."/>
            <person name="Meng S."/>
            <person name="Li G."/>
            <person name="Viehrig K."/>
            <person name="Ye F."/>
            <person name="Su P."/>
            <person name="Kiefer A.F."/>
            <person name="Nichols A."/>
            <person name="Cepeda A.J."/>
            <person name="Yan W."/>
            <person name="Fan B."/>
            <person name="Jiang Y."/>
            <person name="Adhikari A."/>
            <person name="Zheng C.-J."/>
            <person name="Schuster L."/>
            <person name="Cowan T.M."/>
            <person name="Smanski M.J."/>
            <person name="Chevrette M.G."/>
            <person name="De Carvalho L.P.S."/>
            <person name="Shen B."/>
        </authorList>
    </citation>
    <scope>NUCLEOTIDE SEQUENCE [LARGE SCALE GENOMIC DNA]</scope>
    <source>
        <strain evidence="1 2">NPDC020979</strain>
    </source>
</reference>
<dbReference type="Proteomes" id="UP001611162">
    <property type="component" value="Unassembled WGS sequence"/>
</dbReference>
<evidence type="ECO:0000313" key="2">
    <source>
        <dbReference type="Proteomes" id="UP001611162"/>
    </source>
</evidence>
<keyword evidence="2" id="KW-1185">Reference proteome</keyword>
<gene>
    <name evidence="1" type="ORF">ACH4TF_30855</name>
</gene>